<accession>A0A0M9DH44</accession>
<dbReference type="Pfam" id="PF09346">
    <property type="entry name" value="SMI1_KNR4"/>
    <property type="match status" value="1"/>
</dbReference>
<evidence type="ECO:0000313" key="3">
    <source>
        <dbReference type="Proteomes" id="UP000037977"/>
    </source>
</evidence>
<gene>
    <name evidence="2" type="ORF">ADM90_20955</name>
</gene>
<proteinExistence type="predicted"/>
<dbReference type="AlphaFoldDB" id="A0A0M9DH44"/>
<evidence type="ECO:0000313" key="2">
    <source>
        <dbReference type="EMBL" id="KOY80483.1"/>
    </source>
</evidence>
<name>A0A0M9DH44_9BACI</name>
<dbReference type="InterPro" id="IPR018958">
    <property type="entry name" value="Knr4/Smi1-like_dom"/>
</dbReference>
<reference evidence="2 3" key="1">
    <citation type="submission" date="2015-07" db="EMBL/GenBank/DDBJ databases">
        <title>Genome sequencing project for genomic taxonomy and phylogenomics of Bacillus-like bacteria.</title>
        <authorList>
            <person name="Liu B."/>
            <person name="Wang J."/>
            <person name="Zhu Y."/>
            <person name="Liu G."/>
            <person name="Chen Q."/>
            <person name="Chen Z."/>
            <person name="Che J."/>
            <person name="Ge C."/>
            <person name="Shi H."/>
            <person name="Pan Z."/>
            <person name="Liu X."/>
        </authorList>
    </citation>
    <scope>NUCLEOTIDE SEQUENCE [LARGE SCALE GENOMIC DNA]</scope>
    <source>
        <strain evidence="2 3">DSM 54</strain>
    </source>
</reference>
<dbReference type="PATRIC" id="fig|33935.3.peg.4433"/>
<dbReference type="EMBL" id="LGCI01000011">
    <property type="protein sequence ID" value="KOY80483.1"/>
    <property type="molecule type" value="Genomic_DNA"/>
</dbReference>
<sequence length="182" mass="21982">MNIRLYIENGFRAYYDRYYHISDEGFCRWMRPDVPDEMKVMDIDEEWSVWKLIPSQVTEQDIQGLEKEFGLKFPQWYKVFISTYAHYFDHIPEQDLHNPLDNIRDMYNPSLCHLGYLPFCWDAEYGHIFCIDVNHLEDEESCAIYAIDHDILFNEGVDIQASLEYLYPNFNAYFDHTFLEIE</sequence>
<keyword evidence="3" id="KW-1185">Reference proteome</keyword>
<dbReference type="Proteomes" id="UP000037977">
    <property type="component" value="Unassembled WGS sequence"/>
</dbReference>
<dbReference type="Gene3D" id="3.40.1580.10">
    <property type="entry name" value="SMI1/KNR4-like"/>
    <property type="match status" value="1"/>
</dbReference>
<evidence type="ECO:0000259" key="1">
    <source>
        <dbReference type="SMART" id="SM00860"/>
    </source>
</evidence>
<dbReference type="OrthoDB" id="1841953at2"/>
<feature type="domain" description="Knr4/Smi1-like" evidence="1">
    <location>
        <begin position="56"/>
        <end position="176"/>
    </location>
</feature>
<dbReference type="InterPro" id="IPR037883">
    <property type="entry name" value="Knr4/Smi1-like_sf"/>
</dbReference>
<dbReference type="SUPFAM" id="SSF160631">
    <property type="entry name" value="SMI1/KNR4-like"/>
    <property type="match status" value="1"/>
</dbReference>
<dbReference type="SMART" id="SM00860">
    <property type="entry name" value="SMI1_KNR4"/>
    <property type="match status" value="1"/>
</dbReference>
<organism evidence="2 3">
    <name type="scientific">Lysinibacillus macroides</name>
    <dbReference type="NCBI Taxonomy" id="33935"/>
    <lineage>
        <taxon>Bacteria</taxon>
        <taxon>Bacillati</taxon>
        <taxon>Bacillota</taxon>
        <taxon>Bacilli</taxon>
        <taxon>Bacillales</taxon>
        <taxon>Bacillaceae</taxon>
        <taxon>Lysinibacillus</taxon>
    </lineage>
</organism>
<comment type="caution">
    <text evidence="2">The sequence shown here is derived from an EMBL/GenBank/DDBJ whole genome shotgun (WGS) entry which is preliminary data.</text>
</comment>
<protein>
    <recommendedName>
        <fullName evidence="1">Knr4/Smi1-like domain-containing protein</fullName>
    </recommendedName>
</protein>